<feature type="domain" description="Tyr recombinase" evidence="2">
    <location>
        <begin position="1"/>
        <end position="198"/>
    </location>
</feature>
<dbReference type="GO" id="GO:0015074">
    <property type="term" value="P:DNA integration"/>
    <property type="evidence" value="ECO:0007669"/>
    <property type="project" value="InterPro"/>
</dbReference>
<dbReference type="PROSITE" id="PS51898">
    <property type="entry name" value="TYR_RECOMBINASE"/>
    <property type="match status" value="1"/>
</dbReference>
<dbReference type="GO" id="GO:0006310">
    <property type="term" value="P:DNA recombination"/>
    <property type="evidence" value="ECO:0007669"/>
    <property type="project" value="UniProtKB-KW"/>
</dbReference>
<reference evidence="3 4" key="1">
    <citation type="submission" date="2020-01" db="EMBL/GenBank/DDBJ databases">
        <title>Insect and environment-associated Actinomycetes.</title>
        <authorList>
            <person name="Currrie C."/>
            <person name="Chevrette M."/>
            <person name="Carlson C."/>
            <person name="Stubbendieck R."/>
            <person name="Wendt-Pienkowski E."/>
        </authorList>
    </citation>
    <scope>NUCLEOTIDE SEQUENCE [LARGE SCALE GENOMIC DNA]</scope>
    <source>
        <strain evidence="3 4">SID10258</strain>
    </source>
</reference>
<dbReference type="CDD" id="cd00799">
    <property type="entry name" value="INT_Cre_C"/>
    <property type="match status" value="1"/>
</dbReference>
<dbReference type="InterPro" id="IPR002104">
    <property type="entry name" value="Integrase_catalytic"/>
</dbReference>
<dbReference type="GO" id="GO:0003677">
    <property type="term" value="F:DNA binding"/>
    <property type="evidence" value="ECO:0007669"/>
    <property type="project" value="InterPro"/>
</dbReference>
<dbReference type="PANTHER" id="PTHR34605">
    <property type="entry name" value="PHAGE_INTEGRASE DOMAIN-CONTAINING PROTEIN"/>
    <property type="match status" value="1"/>
</dbReference>
<proteinExistence type="predicted"/>
<dbReference type="EMBL" id="JAAGLI010000213">
    <property type="protein sequence ID" value="NEA22620.1"/>
    <property type="molecule type" value="Genomic_DNA"/>
</dbReference>
<sequence>MVSTCDPETPKGARDRALLLLGFNMMARRSELAALDLADITEHEEGLLVRIRRSKTDQAAAGVEVAIPFGQHAQTCAVRAAAHWRALLEERGMTSGPLLRPVDRHGRIGTERDAAGIARDRLTGKSVSSIVRARAVAACLEHAESYTGHSLRSGAATVAYAARVPVSVIAAHGRWSEKSPVVLGYIRAVDQWQNNPMKGIGL</sequence>
<keyword evidence="1" id="KW-0233">DNA recombination</keyword>
<comment type="caution">
    <text evidence="3">The sequence shown here is derived from an EMBL/GenBank/DDBJ whole genome shotgun (WGS) entry which is preliminary data.</text>
</comment>
<name>A0A6L9QAX6_9ACTN</name>
<dbReference type="Proteomes" id="UP000475532">
    <property type="component" value="Unassembled WGS sequence"/>
</dbReference>
<protein>
    <submittedName>
        <fullName evidence="3">Site-specific integrase</fullName>
    </submittedName>
</protein>
<dbReference type="PANTHER" id="PTHR34605:SF4">
    <property type="entry name" value="DNA ADENINE METHYLTRANSFERASE"/>
    <property type="match status" value="1"/>
</dbReference>
<organism evidence="3 4">
    <name type="scientific">Actinomadura bangladeshensis</name>
    <dbReference type="NCBI Taxonomy" id="453573"/>
    <lineage>
        <taxon>Bacteria</taxon>
        <taxon>Bacillati</taxon>
        <taxon>Actinomycetota</taxon>
        <taxon>Actinomycetes</taxon>
        <taxon>Streptosporangiales</taxon>
        <taxon>Thermomonosporaceae</taxon>
        <taxon>Actinomadura</taxon>
    </lineage>
</organism>
<dbReference type="Pfam" id="PF00589">
    <property type="entry name" value="Phage_integrase"/>
    <property type="match status" value="1"/>
</dbReference>
<dbReference type="Gene3D" id="1.10.443.10">
    <property type="entry name" value="Intergrase catalytic core"/>
    <property type="match status" value="1"/>
</dbReference>
<accession>A0A6L9QAX6</accession>
<evidence type="ECO:0000313" key="3">
    <source>
        <dbReference type="EMBL" id="NEA22620.1"/>
    </source>
</evidence>
<dbReference type="AlphaFoldDB" id="A0A6L9QAX6"/>
<dbReference type="SUPFAM" id="SSF56349">
    <property type="entry name" value="DNA breaking-rejoining enzymes"/>
    <property type="match status" value="1"/>
</dbReference>
<gene>
    <name evidence="3" type="ORF">G3I70_08960</name>
</gene>
<evidence type="ECO:0000313" key="4">
    <source>
        <dbReference type="Proteomes" id="UP000475532"/>
    </source>
</evidence>
<dbReference type="InterPro" id="IPR011010">
    <property type="entry name" value="DNA_brk_join_enz"/>
</dbReference>
<evidence type="ECO:0000259" key="2">
    <source>
        <dbReference type="PROSITE" id="PS51898"/>
    </source>
</evidence>
<dbReference type="InterPro" id="IPR013762">
    <property type="entry name" value="Integrase-like_cat_sf"/>
</dbReference>
<dbReference type="InterPro" id="IPR052925">
    <property type="entry name" value="Phage_Integrase-like_Recomb"/>
</dbReference>
<evidence type="ECO:0000256" key="1">
    <source>
        <dbReference type="ARBA" id="ARBA00023172"/>
    </source>
</evidence>